<dbReference type="PANTHER" id="PTHR15503:SF22">
    <property type="entry name" value="TRANSPOSON TY3-I GAG POLYPROTEIN"/>
    <property type="match status" value="1"/>
</dbReference>
<sequence length="510" mass="58111">MQARANRQKQKADPPKFHDRAEDDLELWLFHIEEHFAAYTVEMSRNDSRFVDMFVPFLGVDVMAWYREFKHAMGSSPRTWPLLKQQIRSRYRDNDYEFKILTKTHDLRVPTTQQEYTTKFTQLLSMSDISMPEIVKRWFYQQHMPTNALKQNRFQQGKRKGNEAGGSNTQPSTKPIPIILLSQLAFNCGVKGHKASGCPNWCAKKLGCSVGWRPTEEDAAAVDHAAVPRQATGDQPSVDYENADALLMLQNSSPHGHLQRSGLVENQPMSAFIDSGASFNAVCPQFAARVGLKVFAHARPLTIRLDVGKQAVIPRRVTSLSIILPDYSIYTTGAFVIEISESCEVMLGMPWLEDINPIIDWTAKTVRPRPDVQPAVRKMDASIEVSDSTPVHRKQFPFSKEQREAILQWTREMLKAKLLRPSSSPYCAPTFCVRKANGEWRIVHDFRGLNAKVRVPANPIPRKDEILCAMTRGKLFSALNLRWASSRSSCRETQFPIRHSQHQTGFTNIW</sequence>
<keyword evidence="3" id="KW-1185">Reference proteome</keyword>
<dbReference type="Proteomes" id="UP001165121">
    <property type="component" value="Unassembled WGS sequence"/>
</dbReference>
<evidence type="ECO:0000256" key="1">
    <source>
        <dbReference type="SAM" id="MobiDB-lite"/>
    </source>
</evidence>
<dbReference type="Pfam" id="PF13975">
    <property type="entry name" value="gag-asp_proteas"/>
    <property type="match status" value="1"/>
</dbReference>
<reference evidence="2" key="1">
    <citation type="submission" date="2023-04" db="EMBL/GenBank/DDBJ databases">
        <title>Phytophthora fragariaefolia NBRC 109709.</title>
        <authorList>
            <person name="Ichikawa N."/>
            <person name="Sato H."/>
            <person name="Tonouchi N."/>
        </authorList>
    </citation>
    <scope>NUCLEOTIDE SEQUENCE</scope>
    <source>
        <strain evidence="2">NBRC 109709</strain>
    </source>
</reference>
<proteinExistence type="predicted"/>
<dbReference type="OrthoDB" id="773199at2759"/>
<comment type="caution">
    <text evidence="2">The sequence shown here is derived from an EMBL/GenBank/DDBJ whole genome shotgun (WGS) entry which is preliminary data.</text>
</comment>
<dbReference type="PANTHER" id="PTHR15503">
    <property type="entry name" value="LDOC1 RELATED"/>
    <property type="match status" value="1"/>
</dbReference>
<gene>
    <name evidence="2" type="ORF">Pfra01_001742300</name>
</gene>
<dbReference type="EMBL" id="BSXT01002051">
    <property type="protein sequence ID" value="GMF46857.1"/>
    <property type="molecule type" value="Genomic_DNA"/>
</dbReference>
<dbReference type="AlphaFoldDB" id="A0A9W6XWN9"/>
<dbReference type="SUPFAM" id="SSF50630">
    <property type="entry name" value="Acid proteases"/>
    <property type="match status" value="1"/>
</dbReference>
<dbReference type="Gene3D" id="3.30.70.270">
    <property type="match status" value="1"/>
</dbReference>
<dbReference type="InterPro" id="IPR021109">
    <property type="entry name" value="Peptidase_aspartic_dom_sf"/>
</dbReference>
<dbReference type="Gene3D" id="2.40.70.10">
    <property type="entry name" value="Acid Proteases"/>
    <property type="match status" value="1"/>
</dbReference>
<dbReference type="Gene3D" id="3.10.10.10">
    <property type="entry name" value="HIV Type 1 Reverse Transcriptase, subunit A, domain 1"/>
    <property type="match status" value="1"/>
</dbReference>
<dbReference type="CDD" id="cd00303">
    <property type="entry name" value="retropepsin_like"/>
    <property type="match status" value="1"/>
</dbReference>
<name>A0A9W6XWN9_9STRA</name>
<organism evidence="2 3">
    <name type="scientific">Phytophthora fragariaefolia</name>
    <dbReference type="NCBI Taxonomy" id="1490495"/>
    <lineage>
        <taxon>Eukaryota</taxon>
        <taxon>Sar</taxon>
        <taxon>Stramenopiles</taxon>
        <taxon>Oomycota</taxon>
        <taxon>Peronosporomycetes</taxon>
        <taxon>Peronosporales</taxon>
        <taxon>Peronosporaceae</taxon>
        <taxon>Phytophthora</taxon>
    </lineage>
</organism>
<protein>
    <submittedName>
        <fullName evidence="2">Unnamed protein product</fullName>
    </submittedName>
</protein>
<evidence type="ECO:0000313" key="3">
    <source>
        <dbReference type="Proteomes" id="UP001165121"/>
    </source>
</evidence>
<dbReference type="InterPro" id="IPR032567">
    <property type="entry name" value="RTL1-rel"/>
</dbReference>
<dbReference type="InterPro" id="IPR043128">
    <property type="entry name" value="Rev_trsase/Diguanyl_cyclase"/>
</dbReference>
<feature type="region of interest" description="Disordered" evidence="1">
    <location>
        <begin position="150"/>
        <end position="174"/>
    </location>
</feature>
<dbReference type="InterPro" id="IPR043502">
    <property type="entry name" value="DNA/RNA_pol_sf"/>
</dbReference>
<dbReference type="SUPFAM" id="SSF56672">
    <property type="entry name" value="DNA/RNA polymerases"/>
    <property type="match status" value="1"/>
</dbReference>
<evidence type="ECO:0000313" key="2">
    <source>
        <dbReference type="EMBL" id="GMF46857.1"/>
    </source>
</evidence>
<accession>A0A9W6XWN9</accession>